<feature type="compositionally biased region" description="Polar residues" evidence="5">
    <location>
        <begin position="18"/>
        <end position="32"/>
    </location>
</feature>
<dbReference type="PROSITE" id="PS00217">
    <property type="entry name" value="SUGAR_TRANSPORT_2"/>
    <property type="match status" value="1"/>
</dbReference>
<evidence type="ECO:0000313" key="7">
    <source>
        <dbReference type="EMBL" id="CAF0840957.1"/>
    </source>
</evidence>
<feature type="compositionally biased region" description="Polar residues" evidence="5">
    <location>
        <begin position="959"/>
        <end position="973"/>
    </location>
</feature>
<feature type="transmembrane region" description="Helical" evidence="6">
    <location>
        <begin position="370"/>
        <end position="392"/>
    </location>
</feature>
<dbReference type="InterPro" id="IPR005829">
    <property type="entry name" value="Sugar_transporter_CS"/>
</dbReference>
<evidence type="ECO:0000256" key="2">
    <source>
        <dbReference type="ARBA" id="ARBA00022692"/>
    </source>
</evidence>
<feature type="transmembrane region" description="Helical" evidence="6">
    <location>
        <begin position="404"/>
        <end position="425"/>
    </location>
</feature>
<keyword evidence="2 6" id="KW-0812">Transmembrane</keyword>
<feature type="region of interest" description="Disordered" evidence="5">
    <location>
        <begin position="944"/>
        <end position="979"/>
    </location>
</feature>
<feature type="compositionally biased region" description="Low complexity" evidence="5">
    <location>
        <begin position="47"/>
        <end position="60"/>
    </location>
</feature>
<dbReference type="EMBL" id="CAJNOR010000210">
    <property type="protein sequence ID" value="CAF0840957.1"/>
    <property type="molecule type" value="Genomic_DNA"/>
</dbReference>
<feature type="region of interest" description="Disordered" evidence="5">
    <location>
        <begin position="1"/>
        <end position="63"/>
    </location>
</feature>
<feature type="region of interest" description="Disordered" evidence="5">
    <location>
        <begin position="86"/>
        <end position="115"/>
    </location>
</feature>
<evidence type="ECO:0000256" key="3">
    <source>
        <dbReference type="ARBA" id="ARBA00022989"/>
    </source>
</evidence>
<evidence type="ECO:0000313" key="8">
    <source>
        <dbReference type="Proteomes" id="UP000663828"/>
    </source>
</evidence>
<sequence length="979" mass="112080">MASCMAMKRSFDHDRDPSNTNSFESRTSSPSNKRPRRFFPMTVVSSPTTATMTNETTEPTVFPDIQPISTADVLLTRIKEEVRRLQRRHQLKLPSTSDQSDEDTTTNQNETRSAQHLLTLKQVNMICARLLKEREDKLREEYDRILSNQLSEQYEGFVRFTQDQLTRRFSELQFSYSTITSLNPAALAMTKALQNAKTLKKSWDSDKALKSTYKGLFGKYQLRVYLFVALGYGIVAAWLTEMPVFALLPPKHIDCTPFYPNQSNLTNPLIRSSNQYSLTDIRNFQIRRVEPVYNYTNEHGQTVLTEFNKLCDKRLIKIPYIVYILGMILGGLIFGYIADHSGRKMILLGSIWTACAMSIFQLLSGDYISYVFFIFFVGLAIGAVHVITIPYIMEMFPIESRAMYGLSLLGIVFLLDLVIPWLAILIKNWKFLQLLISMPLIFTAVLFWCSEESMFWFTTQKDYVSAVLSLTNIARYNGVVFEEVFSEARSFLSGKHSKGIQCDFQPLLRLEDIKSLSLKYPDFDMVDLQTISNKKKSFTQRILRIITGHHYYPTLSTFYPTDYLHSPILTIYLLVMCGLWLISALTEYSLDIPHLTQHLTDNFFWNYFYTHLIQILSFVIAVPLVIVWGRRWPTFCFFLIAEVCLVGSIAVKLDEEQTRTAMLVVYFIGKFATRAAFIVLIIYTCEIFPTGLRCTTLGICYTFRWIGVALASPDVGEVNGWMPRLIYGILALIIGSLALLLPETKKFPLPRTMIQVEVMPTSVSKKFRRRRSALTKRSIRPDGTQPDATNAFSDSGSVFSATRYNRPYDNQSTLHSIYELQEFDQDDAVPPFMNRNLSRRADPRQSSAYQPYSTVNNETFRHQQSIAEDVEATDIDDDRIGYAHRSKTPLQQRNSLTKSSTLMNTDDDVIVLPPTTNGRTSISRHSASDVPTQLEATAQIQAGHVTDDSVNVSNDDKLSQSPRYQRTMSQDENYFSEHC</sequence>
<dbReference type="AlphaFoldDB" id="A0A813VBG2"/>
<organism evidence="7 8">
    <name type="scientific">Adineta ricciae</name>
    <name type="common">Rotifer</name>
    <dbReference type="NCBI Taxonomy" id="249248"/>
    <lineage>
        <taxon>Eukaryota</taxon>
        <taxon>Metazoa</taxon>
        <taxon>Spiralia</taxon>
        <taxon>Gnathifera</taxon>
        <taxon>Rotifera</taxon>
        <taxon>Eurotatoria</taxon>
        <taxon>Bdelloidea</taxon>
        <taxon>Adinetida</taxon>
        <taxon>Adinetidae</taxon>
        <taxon>Adineta</taxon>
    </lineage>
</organism>
<evidence type="ECO:0000256" key="5">
    <source>
        <dbReference type="SAM" id="MobiDB-lite"/>
    </source>
</evidence>
<gene>
    <name evidence="7" type="ORF">XAT740_LOCUS4965</name>
</gene>
<feature type="transmembrane region" description="Helical" evidence="6">
    <location>
        <begin position="345"/>
        <end position="364"/>
    </location>
</feature>
<evidence type="ECO:0008006" key="9">
    <source>
        <dbReference type="Google" id="ProtNLM"/>
    </source>
</evidence>
<feature type="region of interest" description="Disordered" evidence="5">
    <location>
        <begin position="830"/>
        <end position="853"/>
    </location>
</feature>
<keyword evidence="3 6" id="KW-1133">Transmembrane helix</keyword>
<dbReference type="CDD" id="cd22240">
    <property type="entry name" value="akirin"/>
    <property type="match status" value="1"/>
</dbReference>
<proteinExistence type="predicted"/>
<feature type="transmembrane region" description="Helical" evidence="6">
    <location>
        <begin position="320"/>
        <end position="338"/>
    </location>
</feature>
<feature type="transmembrane region" description="Helical" evidence="6">
    <location>
        <begin position="663"/>
        <end position="683"/>
    </location>
</feature>
<reference evidence="7" key="1">
    <citation type="submission" date="2021-02" db="EMBL/GenBank/DDBJ databases">
        <authorList>
            <person name="Nowell W R."/>
        </authorList>
    </citation>
    <scope>NUCLEOTIDE SEQUENCE</scope>
</reference>
<feature type="transmembrane region" description="Helical" evidence="6">
    <location>
        <begin position="569"/>
        <end position="588"/>
    </location>
</feature>
<feature type="transmembrane region" description="Helical" evidence="6">
    <location>
        <begin position="724"/>
        <end position="741"/>
    </location>
</feature>
<feature type="transmembrane region" description="Helical" evidence="6">
    <location>
        <begin position="635"/>
        <end position="651"/>
    </location>
</feature>
<evidence type="ECO:0000256" key="4">
    <source>
        <dbReference type="ARBA" id="ARBA00023136"/>
    </source>
</evidence>
<feature type="compositionally biased region" description="Polar residues" evidence="5">
    <location>
        <begin position="844"/>
        <end position="853"/>
    </location>
</feature>
<dbReference type="GO" id="GO:0016020">
    <property type="term" value="C:membrane"/>
    <property type="evidence" value="ECO:0007669"/>
    <property type="project" value="UniProtKB-SubCell"/>
</dbReference>
<keyword evidence="4 6" id="KW-0472">Membrane</keyword>
<comment type="caution">
    <text evidence="7">The sequence shown here is derived from an EMBL/GenBank/DDBJ whole genome shotgun (WGS) entry which is preliminary data.</text>
</comment>
<dbReference type="GO" id="GO:0022857">
    <property type="term" value="F:transmembrane transporter activity"/>
    <property type="evidence" value="ECO:0007669"/>
    <property type="project" value="InterPro"/>
</dbReference>
<keyword evidence="8" id="KW-1185">Reference proteome</keyword>
<comment type="subcellular location">
    <subcellularLocation>
        <location evidence="1">Membrane</location>
        <topology evidence="1">Multi-pass membrane protein</topology>
    </subcellularLocation>
</comment>
<dbReference type="Gene3D" id="1.20.1250.20">
    <property type="entry name" value="MFS general substrate transporter like domains"/>
    <property type="match status" value="1"/>
</dbReference>
<feature type="region of interest" description="Disordered" evidence="5">
    <location>
        <begin position="771"/>
        <end position="794"/>
    </location>
</feature>
<evidence type="ECO:0000256" key="6">
    <source>
        <dbReference type="SAM" id="Phobius"/>
    </source>
</evidence>
<dbReference type="InterPro" id="IPR005828">
    <property type="entry name" value="MFS_sugar_transport-like"/>
</dbReference>
<dbReference type="InterPro" id="IPR036259">
    <property type="entry name" value="MFS_trans_sf"/>
</dbReference>
<protein>
    <recommendedName>
        <fullName evidence="9">Major facilitator superfamily (MFS) profile domain-containing protein</fullName>
    </recommendedName>
</protein>
<feature type="transmembrane region" description="Helical" evidence="6">
    <location>
        <begin position="222"/>
        <end position="240"/>
    </location>
</feature>
<dbReference type="Proteomes" id="UP000663828">
    <property type="component" value="Unassembled WGS sequence"/>
</dbReference>
<feature type="transmembrane region" description="Helical" evidence="6">
    <location>
        <begin position="431"/>
        <end position="449"/>
    </location>
</feature>
<evidence type="ECO:0000256" key="1">
    <source>
        <dbReference type="ARBA" id="ARBA00004141"/>
    </source>
</evidence>
<dbReference type="PANTHER" id="PTHR24064">
    <property type="entry name" value="SOLUTE CARRIER FAMILY 22 MEMBER"/>
    <property type="match status" value="1"/>
</dbReference>
<dbReference type="Pfam" id="PF00083">
    <property type="entry name" value="Sugar_tr"/>
    <property type="match status" value="1"/>
</dbReference>
<dbReference type="SUPFAM" id="SSF103473">
    <property type="entry name" value="MFS general substrate transporter"/>
    <property type="match status" value="1"/>
</dbReference>
<name>A0A813VBG2_ADIRI</name>
<feature type="transmembrane region" description="Helical" evidence="6">
    <location>
        <begin position="608"/>
        <end position="628"/>
    </location>
</feature>
<accession>A0A813VBG2</accession>